<keyword evidence="2" id="KW-1185">Reference proteome</keyword>
<proteinExistence type="predicted"/>
<dbReference type="Proteomes" id="UP000014463">
    <property type="component" value="Unassembled WGS sequence"/>
</dbReference>
<dbReference type="SUPFAM" id="SSF54001">
    <property type="entry name" value="Cysteine proteinases"/>
    <property type="match status" value="1"/>
</dbReference>
<dbReference type="AlphaFoldDB" id="S2L0F7"/>
<dbReference type="InterPro" id="IPR038765">
    <property type="entry name" value="Papain-like_cys_pep_sf"/>
</dbReference>
<evidence type="ECO:0000313" key="1">
    <source>
        <dbReference type="EMBL" id="EPC01149.1"/>
    </source>
</evidence>
<evidence type="ECO:0008006" key="3">
    <source>
        <dbReference type="Google" id="ProtNLM"/>
    </source>
</evidence>
<accession>S2L0F7</accession>
<dbReference type="Pfam" id="PF05708">
    <property type="entry name" value="Peptidase_C92"/>
    <property type="match status" value="1"/>
</dbReference>
<dbReference type="eggNOG" id="ENOG502Z9N4">
    <property type="taxonomic scope" value="Bacteria"/>
</dbReference>
<name>S2L0F7_LITA3</name>
<dbReference type="InterPro" id="IPR024453">
    <property type="entry name" value="Peptidase_C92"/>
</dbReference>
<protein>
    <recommendedName>
        <fullName evidence="3">Lipo-like protein</fullName>
    </recommendedName>
</protein>
<dbReference type="Gene3D" id="3.90.1720.10">
    <property type="entry name" value="endopeptidase domain like (from Nostoc punctiforme)"/>
    <property type="match status" value="1"/>
</dbReference>
<evidence type="ECO:0000313" key="2">
    <source>
        <dbReference type="Proteomes" id="UP000014463"/>
    </source>
</evidence>
<comment type="caution">
    <text evidence="1">The sequence shown here is derived from an EMBL/GenBank/DDBJ whole genome shotgun (WGS) entry which is preliminary data.</text>
</comment>
<dbReference type="EMBL" id="ASTJ01000036">
    <property type="protein sequence ID" value="EPC01149.1"/>
    <property type="molecule type" value="Genomic_DNA"/>
</dbReference>
<reference evidence="1 2" key="1">
    <citation type="journal article" date="2013" name="Genome Announc.">
        <title>Draft genome sequence of the moderately halophilic gammaproteobacterium Halomonas anticariensis FP35.</title>
        <authorList>
            <person name="Tahrioui A."/>
            <person name="Quesada E."/>
            <person name="Llamas I."/>
        </authorList>
    </citation>
    <scope>NUCLEOTIDE SEQUENCE [LARGE SCALE GENOMIC DNA]</scope>
    <source>
        <strain evidence="2">DSM 16096 / CECT 5854 / LMG 22089 / FP35</strain>
    </source>
</reference>
<dbReference type="STRING" id="1121939.L861_11280"/>
<sequence>MVEGTSRISTAIKYLTQSSWSHAALYIGNSRSGDSQGERSGEFIEADVVEGIRIVDFDEFRGYNLRICRPVGLRKEDIEAVVEFACQRIGYQYDLRNIFDLARYLLPIPPVPSRWRRRMLGLGSGEPTRAICSTLIAQAFQSINYPILPDHMWQDDESLCQGCRRKILKKRHHTLFTPRDFDFSPYFLVIKPLLETGFTPYALAWEAEILSGEIEE</sequence>
<dbReference type="PATRIC" id="fig|1121939.11.peg.3320"/>
<gene>
    <name evidence="1" type="ORF">L861_11280</name>
</gene>
<organism evidence="1 2">
    <name type="scientific">Litchfieldella anticariensis (strain DSM 16096 / CECT 5854 / CIP 108499 / LMG 22089 / FP35)</name>
    <name type="common">Halomonas anticariensis</name>
    <dbReference type="NCBI Taxonomy" id="1121939"/>
    <lineage>
        <taxon>Bacteria</taxon>
        <taxon>Pseudomonadati</taxon>
        <taxon>Pseudomonadota</taxon>
        <taxon>Gammaproteobacteria</taxon>
        <taxon>Oceanospirillales</taxon>
        <taxon>Halomonadaceae</taxon>
        <taxon>Litchfieldella</taxon>
    </lineage>
</organism>